<dbReference type="Gene3D" id="3.30.110.10">
    <property type="entry name" value="Translation initiation factor 3 (IF-3), C-terminal domain"/>
    <property type="match status" value="1"/>
</dbReference>
<evidence type="ECO:0000313" key="5">
    <source>
        <dbReference type="Proteomes" id="UP001161017"/>
    </source>
</evidence>
<reference evidence="4" key="1">
    <citation type="journal article" date="2023" name="Genome Biol. Evol.">
        <title>First Whole Genome Sequence and Flow Cytometry Genome Size Data for the Lichen-Forming Fungus Ramalina farinacea (Ascomycota).</title>
        <authorList>
            <person name="Llewellyn T."/>
            <person name="Mian S."/>
            <person name="Hill R."/>
            <person name="Leitch I.J."/>
            <person name="Gaya E."/>
        </authorList>
    </citation>
    <scope>NUCLEOTIDE SEQUENCE</scope>
    <source>
        <strain evidence="4">LIQ254RAFAR</strain>
    </source>
</reference>
<comment type="caution">
    <text evidence="4">The sequence shown here is derived from an EMBL/GenBank/DDBJ whole genome shotgun (WGS) entry which is preliminary data.</text>
</comment>
<dbReference type="GO" id="GO:0032790">
    <property type="term" value="P:ribosome disassembly"/>
    <property type="evidence" value="ECO:0007669"/>
    <property type="project" value="TreeGrafter"/>
</dbReference>
<dbReference type="AlphaFoldDB" id="A0AA43TS22"/>
<protein>
    <recommendedName>
        <fullName evidence="6">Translation initiation factor IF-3</fullName>
    </recommendedName>
</protein>
<dbReference type="GO" id="GO:0043022">
    <property type="term" value="F:ribosome binding"/>
    <property type="evidence" value="ECO:0007669"/>
    <property type="project" value="TreeGrafter"/>
</dbReference>
<keyword evidence="3" id="KW-0648">Protein biosynthesis</keyword>
<proteinExistence type="inferred from homology"/>
<comment type="similarity">
    <text evidence="1">Belongs to the IF-3 family.</text>
</comment>
<evidence type="ECO:0008006" key="6">
    <source>
        <dbReference type="Google" id="ProtNLM"/>
    </source>
</evidence>
<dbReference type="GO" id="GO:0070124">
    <property type="term" value="P:mitochondrial translational initiation"/>
    <property type="evidence" value="ECO:0007669"/>
    <property type="project" value="TreeGrafter"/>
</dbReference>
<sequence>MSCSNSPHSLKEFWQRSLLRFRSQTLPTTTISGLSCRLYYRSHSFQYRSSKSLPSAISSRAFNSSSRRAAVLDPTRFGPAGQDTQRSTDVRDEKIRSYKVIIAKESGGLGDEVLLRDALEARKVDERGKPVQYLRQVRPPDAQIPYPVCKYYDKQLERDKQSARKKATKASKIESKQLEINWTVGDNDLSHRMGRLKEFLEKGARVEIIIGSSRKKGWMKKRTDDTNIASQLVDRIRATMAEVQGAKERAEMTGKLGEEIRLSFEGPKRRPINSA</sequence>
<keyword evidence="2" id="KW-0396">Initiation factor</keyword>
<evidence type="ECO:0000256" key="2">
    <source>
        <dbReference type="ARBA" id="ARBA00022540"/>
    </source>
</evidence>
<dbReference type="Proteomes" id="UP001161017">
    <property type="component" value="Unassembled WGS sequence"/>
</dbReference>
<dbReference type="SUPFAM" id="SSF55200">
    <property type="entry name" value="Translation initiation factor IF3, C-terminal domain"/>
    <property type="match status" value="1"/>
</dbReference>
<gene>
    <name evidence="4" type="ORF">OHK93_008624</name>
</gene>
<organism evidence="4 5">
    <name type="scientific">Ramalina farinacea</name>
    <dbReference type="NCBI Taxonomy" id="258253"/>
    <lineage>
        <taxon>Eukaryota</taxon>
        <taxon>Fungi</taxon>
        <taxon>Dikarya</taxon>
        <taxon>Ascomycota</taxon>
        <taxon>Pezizomycotina</taxon>
        <taxon>Lecanoromycetes</taxon>
        <taxon>OSLEUM clade</taxon>
        <taxon>Lecanoromycetidae</taxon>
        <taxon>Lecanorales</taxon>
        <taxon>Lecanorineae</taxon>
        <taxon>Ramalinaceae</taxon>
        <taxon>Ramalina</taxon>
    </lineage>
</organism>
<dbReference type="PANTHER" id="PTHR10938:SF0">
    <property type="entry name" value="TRANSLATION INITIATION FACTOR IF-3, MITOCHONDRIAL"/>
    <property type="match status" value="1"/>
</dbReference>
<dbReference type="EMBL" id="JAPUFD010000009">
    <property type="protein sequence ID" value="MDI1489346.1"/>
    <property type="molecule type" value="Genomic_DNA"/>
</dbReference>
<dbReference type="GO" id="GO:0005739">
    <property type="term" value="C:mitochondrion"/>
    <property type="evidence" value="ECO:0007669"/>
    <property type="project" value="TreeGrafter"/>
</dbReference>
<dbReference type="InterPro" id="IPR001288">
    <property type="entry name" value="Translation_initiation_fac_3"/>
</dbReference>
<dbReference type="InterPro" id="IPR036788">
    <property type="entry name" value="T_IF-3_C_sf"/>
</dbReference>
<evidence type="ECO:0000313" key="4">
    <source>
        <dbReference type="EMBL" id="MDI1489346.1"/>
    </source>
</evidence>
<evidence type="ECO:0000256" key="3">
    <source>
        <dbReference type="ARBA" id="ARBA00022917"/>
    </source>
</evidence>
<keyword evidence="5" id="KW-1185">Reference proteome</keyword>
<accession>A0AA43TS22</accession>
<dbReference type="GO" id="GO:0003743">
    <property type="term" value="F:translation initiation factor activity"/>
    <property type="evidence" value="ECO:0007669"/>
    <property type="project" value="UniProtKB-KW"/>
</dbReference>
<name>A0AA43TS22_9LECA</name>
<dbReference type="PANTHER" id="PTHR10938">
    <property type="entry name" value="TRANSLATION INITIATION FACTOR IF-3"/>
    <property type="match status" value="1"/>
</dbReference>
<evidence type="ECO:0000256" key="1">
    <source>
        <dbReference type="ARBA" id="ARBA00005439"/>
    </source>
</evidence>